<evidence type="ECO:0000256" key="1">
    <source>
        <dbReference type="ARBA" id="ARBA00004167"/>
    </source>
</evidence>
<evidence type="ECO:0000256" key="3">
    <source>
        <dbReference type="ARBA" id="ARBA00022989"/>
    </source>
</evidence>
<sequence>MRFLAILTVRNEGAFLLEWLAHHRALGFTDFLVFSNDCQDGTDAMLDRLADLGELTHIRNDGPYGKGGIQFTAMKQADKHPLVKQADWILALDVDEFVNIKTGDGTLTDLLNALPEADAITLTWRLFGNSDILRFEDAPVTELFRRCAPEVIHWPWRASMFKTLYRNNGTYRKTGVHRPRDVKNPEKLGEFRWFDCTGRELGEAFKTRRLFSNYGRKNYDLAQLNHYPLGAMESYILKADRGRAVHSDHMLGTDYWVERNFNTDNDDTVDRYAPARRDMVSQLLEDTKLAKIRAKSVAWRHQRFRDLMQLEPYRALFSRLLMTPQSRPINAVTAQTLTTFANLGRAAQKAATKTQQKPDTDT</sequence>
<reference evidence="4 5" key="1">
    <citation type="submission" date="2024-04" db="EMBL/GenBank/DDBJ databases">
        <title>Draft genome sequence of Pseudophaeobacter arcticus NBRC 116598.</title>
        <authorList>
            <person name="Miyakawa T."/>
            <person name="Kusuya Y."/>
            <person name="Miura T."/>
        </authorList>
    </citation>
    <scope>NUCLEOTIDE SEQUENCE [LARGE SCALE GENOMIC DNA]</scope>
    <source>
        <strain evidence="4 5">SU-CL00105</strain>
    </source>
</reference>
<dbReference type="RefSeq" id="WP_353398827.1">
    <property type="nucleotide sequence ID" value="NZ_BAABWU010000005.1"/>
</dbReference>
<dbReference type="PANTHER" id="PTHR21461">
    <property type="entry name" value="GLYCOSYLTRANSFERASE FAMILY 92 PROTEIN"/>
    <property type="match status" value="1"/>
</dbReference>
<dbReference type="Pfam" id="PF13704">
    <property type="entry name" value="Glyco_tranf_2_4"/>
    <property type="match status" value="1"/>
</dbReference>
<dbReference type="InterPro" id="IPR029044">
    <property type="entry name" value="Nucleotide-diphossugar_trans"/>
</dbReference>
<gene>
    <name evidence="4" type="ORF">NBRC116598_16600</name>
</gene>
<keyword evidence="2" id="KW-0812">Transmembrane</keyword>
<organism evidence="4 5">
    <name type="scientific">Pseudophaeobacter arcticus</name>
    <dbReference type="NCBI Taxonomy" id="385492"/>
    <lineage>
        <taxon>Bacteria</taxon>
        <taxon>Pseudomonadati</taxon>
        <taxon>Pseudomonadota</taxon>
        <taxon>Alphaproteobacteria</taxon>
        <taxon>Rhodobacterales</taxon>
        <taxon>Paracoccaceae</taxon>
        <taxon>Pseudophaeobacter</taxon>
    </lineage>
</organism>
<keyword evidence="3" id="KW-1133">Transmembrane helix</keyword>
<comment type="subcellular location">
    <subcellularLocation>
        <location evidence="1">Membrane</location>
        <topology evidence="1">Single-pass membrane protein</topology>
    </subcellularLocation>
</comment>
<proteinExistence type="predicted"/>
<dbReference type="EMBL" id="BAABWU010000005">
    <property type="protein sequence ID" value="GAA6196216.1"/>
    <property type="molecule type" value="Genomic_DNA"/>
</dbReference>
<evidence type="ECO:0000313" key="5">
    <source>
        <dbReference type="Proteomes" id="UP001441944"/>
    </source>
</evidence>
<dbReference type="PANTHER" id="PTHR21461:SF69">
    <property type="entry name" value="GLYCOSYLTRANSFERASE FAMILY 92 PROTEIN"/>
    <property type="match status" value="1"/>
</dbReference>
<evidence type="ECO:0000256" key="2">
    <source>
        <dbReference type="ARBA" id="ARBA00022692"/>
    </source>
</evidence>
<evidence type="ECO:0008006" key="6">
    <source>
        <dbReference type="Google" id="ProtNLM"/>
    </source>
</evidence>
<keyword evidence="5" id="KW-1185">Reference proteome</keyword>
<protein>
    <recommendedName>
        <fullName evidence="6">Glycosyl transferase family 2</fullName>
    </recommendedName>
</protein>
<dbReference type="Proteomes" id="UP001441944">
    <property type="component" value="Unassembled WGS sequence"/>
</dbReference>
<accession>A0ABQ0AK33</accession>
<evidence type="ECO:0000313" key="4">
    <source>
        <dbReference type="EMBL" id="GAA6196216.1"/>
    </source>
</evidence>
<name>A0ABQ0AK33_9RHOB</name>
<dbReference type="SUPFAM" id="SSF53448">
    <property type="entry name" value="Nucleotide-diphospho-sugar transferases"/>
    <property type="match status" value="1"/>
</dbReference>
<keyword evidence="3" id="KW-0472">Membrane</keyword>
<comment type="caution">
    <text evidence="4">The sequence shown here is derived from an EMBL/GenBank/DDBJ whole genome shotgun (WGS) entry which is preliminary data.</text>
</comment>